<evidence type="ECO:0000256" key="2">
    <source>
        <dbReference type="ARBA" id="ARBA00022827"/>
    </source>
</evidence>
<keyword evidence="3 5" id="KW-0560">Oxidoreductase</keyword>
<dbReference type="SMART" id="SM01092">
    <property type="entry name" value="CO_deh_flav_C"/>
    <property type="match status" value="1"/>
</dbReference>
<reference evidence="6" key="2">
    <citation type="submission" date="2013-04" db="EMBL/GenBank/DDBJ databases">
        <title>Bisphenol A degrading Sphingobium sp. strain BiD32.</title>
        <authorList>
            <person name="Nielsen J.L."/>
            <person name="Zhou N.A."/>
            <person name="Kjeldal H."/>
        </authorList>
    </citation>
    <scope>NUCLEOTIDE SEQUENCE [LARGE SCALE GENOMIC DNA]</scope>
    <source>
        <strain evidence="6">BiD32</strain>
    </source>
</reference>
<dbReference type="InterPro" id="IPR016166">
    <property type="entry name" value="FAD-bd_PCMH"/>
</dbReference>
<dbReference type="Gene3D" id="3.30.390.50">
    <property type="entry name" value="CO dehydrogenase flavoprotein, C-terminal domain"/>
    <property type="match status" value="1"/>
</dbReference>
<dbReference type="InterPro" id="IPR002346">
    <property type="entry name" value="Mopterin_DH_FAD-bd"/>
</dbReference>
<dbReference type="Gene3D" id="3.30.43.10">
    <property type="entry name" value="Uridine Diphospho-n-acetylenolpyruvylglucosamine Reductase, domain 2"/>
    <property type="match status" value="1"/>
</dbReference>
<dbReference type="EC" id="1.2.99.2" evidence="5"/>
<dbReference type="InterPro" id="IPR051312">
    <property type="entry name" value="Diverse_Substr_Oxidored"/>
</dbReference>
<keyword evidence="1" id="KW-0285">Flavoprotein</keyword>
<dbReference type="SUPFAM" id="SSF55447">
    <property type="entry name" value="CO dehydrogenase flavoprotein C-terminal domain-like"/>
    <property type="match status" value="1"/>
</dbReference>
<protein>
    <submittedName>
        <fullName evidence="5">Carbon monoxide dehydrogenase medium chain</fullName>
        <ecNumber evidence="5">1.2.99.2</ecNumber>
    </submittedName>
</protein>
<evidence type="ECO:0000256" key="3">
    <source>
        <dbReference type="ARBA" id="ARBA00023002"/>
    </source>
</evidence>
<dbReference type="InterPro" id="IPR005107">
    <property type="entry name" value="CO_DH_flav_C"/>
</dbReference>
<comment type="caution">
    <text evidence="5">The sequence shown here is derived from an EMBL/GenBank/DDBJ whole genome shotgun (WGS) entry which is preliminary data.</text>
</comment>
<gene>
    <name evidence="5" type="ORF">EBBID32_27830</name>
</gene>
<dbReference type="InterPro" id="IPR016167">
    <property type="entry name" value="FAD-bd_PCMH_sub1"/>
</dbReference>
<sequence>MVQLAPVGTYHMPDSLAECLDRVADGGDDLVILAGGQAILPLLKNRSLRPEVLVDLSAVAELRRREIAADGTLMLGAMRRHRELYEDRAIQSGWSALADAAAAIGDLQVQNRGTIGGNLVFGTVLTDLKQVVMCLDGRLRVVGRSGVREVAARALFGDPGHALLEPGELLDSIALPPLPERSGSAYRKFGITTNGRPVIGIAAALTIGADGICTGASIVVGGLVPAPCEARIAAQVLIGQAIDEDVIAHAALAAAEEIKPQSDARASASYRRQLVRAIGREVLGQAWQRAIGTC</sequence>
<name>N1MMI7_9SPHN</name>
<evidence type="ECO:0000256" key="1">
    <source>
        <dbReference type="ARBA" id="ARBA00022630"/>
    </source>
</evidence>
<dbReference type="Proteomes" id="UP000013201">
    <property type="component" value="Unassembled WGS sequence"/>
</dbReference>
<dbReference type="EMBL" id="CAVK010000139">
    <property type="protein sequence ID" value="CCW18430.1"/>
    <property type="molecule type" value="Genomic_DNA"/>
</dbReference>
<keyword evidence="2" id="KW-0274">FAD</keyword>
<dbReference type="InterPro" id="IPR036683">
    <property type="entry name" value="CO_DH_flav_C_dom_sf"/>
</dbReference>
<keyword evidence="6" id="KW-1185">Reference proteome</keyword>
<dbReference type="RefSeq" id="WP_006958897.1">
    <property type="nucleotide sequence ID" value="NZ_CAVK010000139.1"/>
</dbReference>
<feature type="domain" description="FAD-binding PCMH-type" evidence="4">
    <location>
        <begin position="2"/>
        <end position="180"/>
    </location>
</feature>
<accession>N1MMI7</accession>
<dbReference type="PROSITE" id="PS51387">
    <property type="entry name" value="FAD_PCMH"/>
    <property type="match status" value="1"/>
</dbReference>
<dbReference type="AlphaFoldDB" id="N1MMI7"/>
<proteinExistence type="predicted"/>
<dbReference type="PANTHER" id="PTHR42659:SF2">
    <property type="entry name" value="XANTHINE DEHYDROGENASE SUBUNIT C-RELATED"/>
    <property type="match status" value="1"/>
</dbReference>
<dbReference type="Gene3D" id="3.30.465.10">
    <property type="match status" value="1"/>
</dbReference>
<dbReference type="GO" id="GO:0016491">
    <property type="term" value="F:oxidoreductase activity"/>
    <property type="evidence" value="ECO:0007669"/>
    <property type="project" value="UniProtKB-KW"/>
</dbReference>
<dbReference type="Pfam" id="PF03450">
    <property type="entry name" value="CO_deh_flav_C"/>
    <property type="match status" value="1"/>
</dbReference>
<organism evidence="5 6">
    <name type="scientific">Sphingobium indicum BiD32</name>
    <dbReference type="NCBI Taxonomy" id="1301087"/>
    <lineage>
        <taxon>Bacteria</taxon>
        <taxon>Pseudomonadati</taxon>
        <taxon>Pseudomonadota</taxon>
        <taxon>Alphaproteobacteria</taxon>
        <taxon>Sphingomonadales</taxon>
        <taxon>Sphingomonadaceae</taxon>
        <taxon>Sphingobium</taxon>
    </lineage>
</organism>
<reference evidence="5 6" key="1">
    <citation type="submission" date="2013-03" db="EMBL/GenBank/DDBJ databases">
        <authorList>
            <person name="Le V."/>
        </authorList>
    </citation>
    <scope>NUCLEOTIDE SEQUENCE [LARGE SCALE GENOMIC DNA]</scope>
    <source>
        <strain evidence="5 6">BiD32</strain>
    </source>
</reference>
<dbReference type="OrthoDB" id="9793944at2"/>
<dbReference type="SUPFAM" id="SSF56176">
    <property type="entry name" value="FAD-binding/transporter-associated domain-like"/>
    <property type="match status" value="1"/>
</dbReference>
<evidence type="ECO:0000259" key="4">
    <source>
        <dbReference type="PROSITE" id="PS51387"/>
    </source>
</evidence>
<dbReference type="InterPro" id="IPR036318">
    <property type="entry name" value="FAD-bd_PCMH-like_sf"/>
</dbReference>
<dbReference type="InterPro" id="IPR016169">
    <property type="entry name" value="FAD-bd_PCMH_sub2"/>
</dbReference>
<dbReference type="GO" id="GO:0071949">
    <property type="term" value="F:FAD binding"/>
    <property type="evidence" value="ECO:0007669"/>
    <property type="project" value="InterPro"/>
</dbReference>
<evidence type="ECO:0000313" key="6">
    <source>
        <dbReference type="Proteomes" id="UP000013201"/>
    </source>
</evidence>
<dbReference type="PANTHER" id="PTHR42659">
    <property type="entry name" value="XANTHINE DEHYDROGENASE SUBUNIT C-RELATED"/>
    <property type="match status" value="1"/>
</dbReference>
<evidence type="ECO:0000313" key="5">
    <source>
        <dbReference type="EMBL" id="CCW18430.1"/>
    </source>
</evidence>
<dbReference type="Pfam" id="PF00941">
    <property type="entry name" value="FAD_binding_5"/>
    <property type="match status" value="1"/>
</dbReference>